<keyword evidence="5" id="KW-0479">Metal-binding</keyword>
<dbReference type="PROSITE" id="PS01033">
    <property type="entry name" value="GLOBIN"/>
    <property type="match status" value="1"/>
</dbReference>
<dbReference type="InterPro" id="IPR012292">
    <property type="entry name" value="Globin/Proto"/>
</dbReference>
<dbReference type="GO" id="GO:0020037">
    <property type="term" value="F:heme binding"/>
    <property type="evidence" value="ECO:0007669"/>
    <property type="project" value="InterPro"/>
</dbReference>
<evidence type="ECO:0000256" key="5">
    <source>
        <dbReference type="ARBA" id="ARBA00022723"/>
    </source>
</evidence>
<sequence length="142" mass="15948">MVLTAEDRRLIQASVAKLGCRLEDIGADALNRLLIVFPQSKTYFSHFNLSPGSKDIIHQGEKIGKALDSALKHLDDIRGTLSQLSDLHAYNLRVDPVNFQLLSKCIHVSLATHLRNEYNASSCLAWDKLLEQVADTLCEKYR</sequence>
<reference evidence="9" key="1">
    <citation type="journal article" date="2014" name="BMC Genomics">
        <title>RNA-seq and high-definition mass spectrometry reveal the complex and divergent venoms of two rear-fanged colubrid snakes.</title>
        <authorList>
            <person name="McGivern J.J."/>
            <person name="Wray K.P."/>
            <person name="Margres M.J."/>
            <person name="Couch M.E."/>
            <person name="Mackessy S.P."/>
            <person name="Rokyta D.R."/>
        </authorList>
    </citation>
    <scope>NUCLEOTIDE SEQUENCE</scope>
    <source>
        <tissue evidence="9">Venom gland</tissue>
    </source>
</reference>
<dbReference type="InterPro" id="IPR002338">
    <property type="entry name" value="Hemoglobin_a-typ"/>
</dbReference>
<evidence type="ECO:0000259" key="8">
    <source>
        <dbReference type="PROSITE" id="PS01033"/>
    </source>
</evidence>
<evidence type="ECO:0000256" key="3">
    <source>
        <dbReference type="ARBA" id="ARBA00022617"/>
    </source>
</evidence>
<dbReference type="GO" id="GO:0042744">
    <property type="term" value="P:hydrogen peroxide catabolic process"/>
    <property type="evidence" value="ECO:0007669"/>
    <property type="project" value="TreeGrafter"/>
</dbReference>
<evidence type="ECO:0000313" key="9">
    <source>
        <dbReference type="EMBL" id="JAG68756.1"/>
    </source>
</evidence>
<keyword evidence="6" id="KW-0408">Iron</keyword>
<dbReference type="GO" id="GO:0031838">
    <property type="term" value="C:haptoglobin-hemoglobin complex"/>
    <property type="evidence" value="ECO:0007669"/>
    <property type="project" value="TreeGrafter"/>
</dbReference>
<proteinExistence type="inferred from homology"/>
<dbReference type="PANTHER" id="PTHR11442:SF48">
    <property type="entry name" value="HEMOGLOBIN SUBUNIT ALPHA"/>
    <property type="match status" value="1"/>
</dbReference>
<organism evidence="9">
    <name type="scientific">Philothamnus irregularis</name>
    <name type="common">brown tree snake</name>
    <dbReference type="NCBI Taxonomy" id="1899461"/>
    <lineage>
        <taxon>Eukaryota</taxon>
        <taxon>Metazoa</taxon>
        <taxon>Chordata</taxon>
        <taxon>Craniata</taxon>
        <taxon>Vertebrata</taxon>
        <taxon>Euteleostomi</taxon>
        <taxon>Lepidosauria</taxon>
        <taxon>Squamata</taxon>
        <taxon>Bifurcata</taxon>
        <taxon>Unidentata</taxon>
        <taxon>Episquamata</taxon>
        <taxon>Toxicofera</taxon>
        <taxon>Serpentes</taxon>
        <taxon>Colubroidea</taxon>
        <taxon>Colubridae</taxon>
        <taxon>Colubrinae</taxon>
        <taxon>Philothamnus</taxon>
    </lineage>
</organism>
<protein>
    <submittedName>
        <fullName evidence="9">Alpha globin</fullName>
    </submittedName>
</protein>
<dbReference type="GO" id="GO:0043177">
    <property type="term" value="F:organic acid binding"/>
    <property type="evidence" value="ECO:0007669"/>
    <property type="project" value="TreeGrafter"/>
</dbReference>
<dbReference type="PRINTS" id="PR00612">
    <property type="entry name" value="ALPHAHAEM"/>
</dbReference>
<dbReference type="CDD" id="cd08927">
    <property type="entry name" value="Hb-alpha-like"/>
    <property type="match status" value="1"/>
</dbReference>
<dbReference type="InterPro" id="IPR050056">
    <property type="entry name" value="Hemoglobin_oxygen_transport"/>
</dbReference>
<dbReference type="SUPFAM" id="SSF46458">
    <property type="entry name" value="Globin-like"/>
    <property type="match status" value="1"/>
</dbReference>
<evidence type="ECO:0000256" key="2">
    <source>
        <dbReference type="ARBA" id="ARBA00022448"/>
    </source>
</evidence>
<dbReference type="GO" id="GO:0072562">
    <property type="term" value="C:blood microparticle"/>
    <property type="evidence" value="ECO:0007669"/>
    <property type="project" value="TreeGrafter"/>
</dbReference>
<dbReference type="PANTHER" id="PTHR11442">
    <property type="entry name" value="HEMOGLOBIN FAMILY MEMBER"/>
    <property type="match status" value="1"/>
</dbReference>
<dbReference type="Pfam" id="PF00042">
    <property type="entry name" value="Globin"/>
    <property type="match status" value="1"/>
</dbReference>
<dbReference type="GO" id="GO:0004601">
    <property type="term" value="F:peroxidase activity"/>
    <property type="evidence" value="ECO:0007669"/>
    <property type="project" value="TreeGrafter"/>
</dbReference>
<dbReference type="GO" id="GO:0046872">
    <property type="term" value="F:metal ion binding"/>
    <property type="evidence" value="ECO:0007669"/>
    <property type="project" value="UniProtKB-KW"/>
</dbReference>
<dbReference type="AlphaFoldDB" id="A0A0B8RV36"/>
<dbReference type="FunFam" id="1.10.490.10:FF:000002">
    <property type="entry name" value="Hemoglobin subunit alpha"/>
    <property type="match status" value="1"/>
</dbReference>
<feature type="domain" description="Globin" evidence="8">
    <location>
        <begin position="2"/>
        <end position="142"/>
    </location>
</feature>
<dbReference type="InterPro" id="IPR009050">
    <property type="entry name" value="Globin-like_sf"/>
</dbReference>
<name>A0A0B8RV36_9SAUR</name>
<evidence type="ECO:0000256" key="1">
    <source>
        <dbReference type="ARBA" id="ARBA00008705"/>
    </source>
</evidence>
<evidence type="ECO:0000256" key="6">
    <source>
        <dbReference type="ARBA" id="ARBA00023004"/>
    </source>
</evidence>
<keyword evidence="3 7" id="KW-0349">Heme</keyword>
<accession>A0A0B8RV36</accession>
<dbReference type="GO" id="GO:0005344">
    <property type="term" value="F:oxygen carrier activity"/>
    <property type="evidence" value="ECO:0007669"/>
    <property type="project" value="UniProtKB-KW"/>
</dbReference>
<dbReference type="EMBL" id="GBSH01000268">
    <property type="protein sequence ID" value="JAG68756.1"/>
    <property type="molecule type" value="Transcribed_RNA"/>
</dbReference>
<dbReference type="InterPro" id="IPR000971">
    <property type="entry name" value="Globin"/>
</dbReference>
<dbReference type="Gene3D" id="1.10.490.10">
    <property type="entry name" value="Globins"/>
    <property type="match status" value="1"/>
</dbReference>
<evidence type="ECO:0000256" key="7">
    <source>
        <dbReference type="RuleBase" id="RU000356"/>
    </source>
</evidence>
<dbReference type="GO" id="GO:0005833">
    <property type="term" value="C:hemoglobin complex"/>
    <property type="evidence" value="ECO:0007669"/>
    <property type="project" value="InterPro"/>
</dbReference>
<keyword evidence="4 7" id="KW-0561">Oxygen transport</keyword>
<comment type="similarity">
    <text evidence="1 7">Belongs to the globin family.</text>
</comment>
<evidence type="ECO:0000256" key="4">
    <source>
        <dbReference type="ARBA" id="ARBA00022621"/>
    </source>
</evidence>
<keyword evidence="2 7" id="KW-0813">Transport</keyword>
<dbReference type="GO" id="GO:0019825">
    <property type="term" value="F:oxygen binding"/>
    <property type="evidence" value="ECO:0007669"/>
    <property type="project" value="InterPro"/>
</dbReference>
<dbReference type="GO" id="GO:0031720">
    <property type="term" value="F:haptoglobin binding"/>
    <property type="evidence" value="ECO:0007669"/>
    <property type="project" value="TreeGrafter"/>
</dbReference>